<dbReference type="STRING" id="348802.A0A0D2D415"/>
<keyword evidence="3" id="KW-1185">Reference proteome</keyword>
<gene>
    <name evidence="2" type="ORF">PV05_05678</name>
</gene>
<dbReference type="PANTHER" id="PTHR39606:SF1">
    <property type="entry name" value="CELL SURFACE PROTEIN"/>
    <property type="match status" value="1"/>
</dbReference>
<accession>A0A0D2D415</accession>
<protein>
    <submittedName>
        <fullName evidence="2">Uncharacterized protein</fullName>
    </submittedName>
</protein>
<dbReference type="Proteomes" id="UP000054342">
    <property type="component" value="Unassembled WGS sequence"/>
</dbReference>
<dbReference type="AlphaFoldDB" id="A0A0D2D415"/>
<evidence type="ECO:0000256" key="1">
    <source>
        <dbReference type="SAM" id="MobiDB-lite"/>
    </source>
</evidence>
<dbReference type="GeneID" id="25327586"/>
<feature type="compositionally biased region" description="Polar residues" evidence="1">
    <location>
        <begin position="24"/>
        <end position="36"/>
    </location>
</feature>
<feature type="compositionally biased region" description="Low complexity" evidence="1">
    <location>
        <begin position="70"/>
        <end position="87"/>
    </location>
</feature>
<dbReference type="OrthoDB" id="2590867at2759"/>
<evidence type="ECO:0000313" key="3">
    <source>
        <dbReference type="Proteomes" id="UP000054342"/>
    </source>
</evidence>
<dbReference type="RefSeq" id="XP_013317661.1">
    <property type="nucleotide sequence ID" value="XM_013462207.1"/>
</dbReference>
<dbReference type="PANTHER" id="PTHR39606">
    <property type="entry name" value="SURFACE PROTEIN, PUTATIVE-RELATED"/>
    <property type="match status" value="1"/>
</dbReference>
<feature type="region of interest" description="Disordered" evidence="1">
    <location>
        <begin position="1"/>
        <end position="118"/>
    </location>
</feature>
<feature type="compositionally biased region" description="Basic and acidic residues" evidence="1">
    <location>
        <begin position="95"/>
        <end position="108"/>
    </location>
</feature>
<proteinExistence type="predicted"/>
<reference evidence="2 3" key="1">
    <citation type="submission" date="2015-01" db="EMBL/GenBank/DDBJ databases">
        <title>The Genome Sequence of Exophiala xenobiotica CBS118157.</title>
        <authorList>
            <consortium name="The Broad Institute Genomics Platform"/>
            <person name="Cuomo C."/>
            <person name="de Hoog S."/>
            <person name="Gorbushina A."/>
            <person name="Stielow B."/>
            <person name="Teixiera M."/>
            <person name="Abouelleil A."/>
            <person name="Chapman S.B."/>
            <person name="Priest M."/>
            <person name="Young S.K."/>
            <person name="Wortman J."/>
            <person name="Nusbaum C."/>
            <person name="Birren B."/>
        </authorList>
    </citation>
    <scope>NUCLEOTIDE SEQUENCE [LARGE SCALE GENOMIC DNA]</scope>
    <source>
        <strain evidence="2 3">CBS 118157</strain>
    </source>
</reference>
<name>A0A0D2D415_9EURO</name>
<dbReference type="EMBL" id="KN847319">
    <property type="protein sequence ID" value="KIW57077.1"/>
    <property type="molecule type" value="Genomic_DNA"/>
</dbReference>
<sequence>MSGIIDKAKDTLGHHQAKHDTEHGSTNAGPHNSNAANKLDPRVDSDLDHRENPGSSVGGYKHGAVGGPYSGSTFGTAGTGAAQSTAGPHNTDFLNKADPRVDSDKDNSMKIGGDKTNA</sequence>
<organism evidence="2 3">
    <name type="scientific">Exophiala xenobiotica</name>
    <dbReference type="NCBI Taxonomy" id="348802"/>
    <lineage>
        <taxon>Eukaryota</taxon>
        <taxon>Fungi</taxon>
        <taxon>Dikarya</taxon>
        <taxon>Ascomycota</taxon>
        <taxon>Pezizomycotina</taxon>
        <taxon>Eurotiomycetes</taxon>
        <taxon>Chaetothyriomycetidae</taxon>
        <taxon>Chaetothyriales</taxon>
        <taxon>Herpotrichiellaceae</taxon>
        <taxon>Exophiala</taxon>
    </lineage>
</organism>
<evidence type="ECO:0000313" key="2">
    <source>
        <dbReference type="EMBL" id="KIW57077.1"/>
    </source>
</evidence>
<feature type="compositionally biased region" description="Gly residues" evidence="1">
    <location>
        <begin position="56"/>
        <end position="69"/>
    </location>
</feature>
<feature type="compositionally biased region" description="Basic and acidic residues" evidence="1">
    <location>
        <begin position="39"/>
        <end position="52"/>
    </location>
</feature>
<feature type="compositionally biased region" description="Basic and acidic residues" evidence="1">
    <location>
        <begin position="1"/>
        <end position="23"/>
    </location>
</feature>
<dbReference type="HOGENOM" id="CLU_2073178_0_0_1"/>